<feature type="compositionally biased region" description="Gly residues" evidence="1">
    <location>
        <begin position="464"/>
        <end position="485"/>
    </location>
</feature>
<dbReference type="InterPro" id="IPR014867">
    <property type="entry name" value="Spore_coat_CotH_CotH2/3/7"/>
</dbReference>
<dbReference type="AlphaFoldDB" id="A0A7W3XU07"/>
<feature type="region of interest" description="Disordered" evidence="1">
    <location>
        <begin position="319"/>
        <end position="357"/>
    </location>
</feature>
<feature type="compositionally biased region" description="Low complexity" evidence="1">
    <location>
        <begin position="486"/>
        <end position="497"/>
    </location>
</feature>
<reference evidence="4 5" key="1">
    <citation type="submission" date="2020-08" db="EMBL/GenBank/DDBJ databases">
        <title>Genomic Encyclopedia of Type Strains, Phase III (KMG-III): the genomes of soil and plant-associated and newly described type strains.</title>
        <authorList>
            <person name="Whitman W."/>
        </authorList>
    </citation>
    <scope>NUCLEOTIDE SEQUENCE [LARGE SCALE GENOMIC DNA]</scope>
    <source>
        <strain evidence="4 5">CECT 8693</strain>
    </source>
</reference>
<dbReference type="Proteomes" id="UP000567067">
    <property type="component" value="Unassembled WGS sequence"/>
</dbReference>
<keyword evidence="2" id="KW-1133">Transmembrane helix</keyword>
<sequence>MRSKLSTLLLCLCSIILVVGLTGCKSNATTTTSNTSTENSANTTVSKEEQYLDESVFPKDKVVDVKITIDENDFQDMLDNASAEEYKEASLDYNGIHFDNIGIRTKGNLSLRSVVQMSDSDRYSFKLSFDEYVNQTLEGISKINLNNNYSDASYMREYLTYELAEQMGLPTPKYSFVNVYVNDELWGFYLAVEQIDNAYLERNFGNSYGALYKGEMTGSGSDLTWLGEDTSSYTGLALKSETTNDDILIDMLNELNNGTDYEKYLDVEEALKYIALQVVTNNTDSYIGGNKQNYYLYEDDDVFSVLPWDYNMAFGGLGRGQRTTNTESTNTTDNSNAQQDRAAAAGDAGKGNTRSSSYLLIDEPTSGSVSDRPLVAKLLAVDEYKELYHNIIEEAVEGYLSNDSFTARVQEVANMIDSYVKADPSSFYTYDEYTQGVTKLISINASQVDNISQQLSGEIASSGDGSGSGDAMGMGGMGGGFGGGQQAQDAQGQGMDGNPPEPPDGVQMPQGGQNDQGFTRGGGFPGGGGDLGGFGGGGPGGGMNQLGQGAPNTQNQTTEAITVGASILVILLSCVFIKFFKRKRL</sequence>
<keyword evidence="2" id="KW-0812">Transmembrane</keyword>
<evidence type="ECO:0000313" key="4">
    <source>
        <dbReference type="EMBL" id="MBA9088188.1"/>
    </source>
</evidence>
<dbReference type="PANTHER" id="PTHR40050">
    <property type="entry name" value="INNER SPORE COAT PROTEIN H"/>
    <property type="match status" value="1"/>
</dbReference>
<feature type="region of interest" description="Disordered" evidence="1">
    <location>
        <begin position="457"/>
        <end position="553"/>
    </location>
</feature>
<dbReference type="PANTHER" id="PTHR40050:SF1">
    <property type="entry name" value="INNER SPORE COAT PROTEIN H"/>
    <property type="match status" value="1"/>
</dbReference>
<dbReference type="Pfam" id="PF08757">
    <property type="entry name" value="CotH"/>
    <property type="match status" value="1"/>
</dbReference>
<gene>
    <name evidence="4" type="ORF">FHR92_004684</name>
</gene>
<dbReference type="RefSeq" id="WP_182539607.1">
    <property type="nucleotide sequence ID" value="NZ_JACJIP010000043.1"/>
</dbReference>
<evidence type="ECO:0000256" key="2">
    <source>
        <dbReference type="SAM" id="Phobius"/>
    </source>
</evidence>
<keyword evidence="2" id="KW-0472">Membrane</keyword>
<dbReference type="PROSITE" id="PS51257">
    <property type="entry name" value="PROKAR_LIPOPROTEIN"/>
    <property type="match status" value="1"/>
</dbReference>
<evidence type="ECO:0000313" key="5">
    <source>
        <dbReference type="Proteomes" id="UP000567067"/>
    </source>
</evidence>
<feature type="compositionally biased region" description="Gly residues" evidence="1">
    <location>
        <begin position="519"/>
        <end position="544"/>
    </location>
</feature>
<accession>A0A7W3XU07</accession>
<keyword evidence="4" id="KW-0167">Capsid protein</keyword>
<keyword evidence="5" id="KW-1185">Reference proteome</keyword>
<comment type="caution">
    <text evidence="4">The sequence shown here is derived from an EMBL/GenBank/DDBJ whole genome shotgun (WGS) entry which is preliminary data.</text>
</comment>
<name>A0A7W3XU07_9BACL</name>
<feature type="chain" id="PRO_5031011561" evidence="3">
    <location>
        <begin position="29"/>
        <end position="585"/>
    </location>
</feature>
<feature type="compositionally biased region" description="Low complexity" evidence="1">
    <location>
        <begin position="323"/>
        <end position="347"/>
    </location>
</feature>
<proteinExistence type="predicted"/>
<keyword evidence="4" id="KW-0946">Virion</keyword>
<dbReference type="EMBL" id="JACJIP010000043">
    <property type="protein sequence ID" value="MBA9088188.1"/>
    <property type="molecule type" value="Genomic_DNA"/>
</dbReference>
<feature type="signal peptide" evidence="3">
    <location>
        <begin position="1"/>
        <end position="28"/>
    </location>
</feature>
<protein>
    <submittedName>
        <fullName evidence="4">Spore coat protein CotH</fullName>
    </submittedName>
</protein>
<evidence type="ECO:0000256" key="3">
    <source>
        <dbReference type="SAM" id="SignalP"/>
    </source>
</evidence>
<evidence type="ECO:0000256" key="1">
    <source>
        <dbReference type="SAM" id="MobiDB-lite"/>
    </source>
</evidence>
<organism evidence="4 5">
    <name type="scientific">Fontibacillus solani</name>
    <dbReference type="NCBI Taxonomy" id="1572857"/>
    <lineage>
        <taxon>Bacteria</taxon>
        <taxon>Bacillati</taxon>
        <taxon>Bacillota</taxon>
        <taxon>Bacilli</taxon>
        <taxon>Bacillales</taxon>
        <taxon>Paenibacillaceae</taxon>
        <taxon>Fontibacillus</taxon>
    </lineage>
</organism>
<keyword evidence="3" id="KW-0732">Signal</keyword>
<feature type="transmembrane region" description="Helical" evidence="2">
    <location>
        <begin position="560"/>
        <end position="580"/>
    </location>
</feature>